<dbReference type="GO" id="GO:0016987">
    <property type="term" value="F:sigma factor activity"/>
    <property type="evidence" value="ECO:0007669"/>
    <property type="project" value="UniProtKB-KW"/>
</dbReference>
<proteinExistence type="inferred from homology"/>
<dbReference type="OrthoDB" id="659855at2"/>
<dbReference type="Pfam" id="PF04542">
    <property type="entry name" value="Sigma70_r2"/>
    <property type="match status" value="1"/>
</dbReference>
<comment type="similarity">
    <text evidence="1">Belongs to the sigma-70 factor family. ECF subfamily.</text>
</comment>
<dbReference type="Gene3D" id="1.10.1740.10">
    <property type="match status" value="1"/>
</dbReference>
<sequence>MPQINNSVCEEHNFNRLFRTYSKSIRNFIFYKCGNENEANDITQEAFIKLWTNCKNVPFEKAKSFLYTVANNAFLNTVAHQKVVLKYAEKQPKNKASNETPQFILEEQEYMMKLQTAIANLTEAQRTAFLLNRIDGKKYKEIAEMLNISVKAVEKRISGALISLRKEIENI</sequence>
<evidence type="ECO:0000313" key="7">
    <source>
        <dbReference type="EMBL" id="SFS95110.1"/>
    </source>
</evidence>
<feature type="domain" description="RNA polymerase sigma-70 region 2" evidence="5">
    <location>
        <begin position="17"/>
        <end position="81"/>
    </location>
</feature>
<keyword evidence="4" id="KW-0804">Transcription</keyword>
<reference evidence="7 8" key="1">
    <citation type="submission" date="2016-10" db="EMBL/GenBank/DDBJ databases">
        <authorList>
            <person name="de Groot N.N."/>
        </authorList>
    </citation>
    <scope>NUCLEOTIDE SEQUENCE [LARGE SCALE GENOMIC DNA]</scope>
    <source>
        <strain evidence="7 8">CGMCC 1.6114</strain>
    </source>
</reference>
<dbReference type="SUPFAM" id="SSF88659">
    <property type="entry name" value="Sigma3 and sigma4 domains of RNA polymerase sigma factors"/>
    <property type="match status" value="1"/>
</dbReference>
<dbReference type="Gene3D" id="1.10.10.10">
    <property type="entry name" value="Winged helix-like DNA-binding domain superfamily/Winged helix DNA-binding domain"/>
    <property type="match status" value="1"/>
</dbReference>
<dbReference type="InterPro" id="IPR013325">
    <property type="entry name" value="RNA_pol_sigma_r2"/>
</dbReference>
<dbReference type="Pfam" id="PF08281">
    <property type="entry name" value="Sigma70_r4_2"/>
    <property type="match status" value="1"/>
</dbReference>
<dbReference type="InterPro" id="IPR039425">
    <property type="entry name" value="RNA_pol_sigma-70-like"/>
</dbReference>
<evidence type="ECO:0000256" key="1">
    <source>
        <dbReference type="ARBA" id="ARBA00010641"/>
    </source>
</evidence>
<name>A0A1I6U113_9FLAO</name>
<dbReference type="InterPro" id="IPR013324">
    <property type="entry name" value="RNA_pol_sigma_r3/r4-like"/>
</dbReference>
<dbReference type="InterPro" id="IPR007627">
    <property type="entry name" value="RNA_pol_sigma70_r2"/>
</dbReference>
<dbReference type="NCBIfam" id="TIGR02937">
    <property type="entry name" value="sigma70-ECF"/>
    <property type="match status" value="1"/>
</dbReference>
<dbReference type="InterPro" id="IPR036388">
    <property type="entry name" value="WH-like_DNA-bd_sf"/>
</dbReference>
<evidence type="ECO:0000256" key="2">
    <source>
        <dbReference type="ARBA" id="ARBA00023015"/>
    </source>
</evidence>
<evidence type="ECO:0000259" key="6">
    <source>
        <dbReference type="Pfam" id="PF08281"/>
    </source>
</evidence>
<keyword evidence="3" id="KW-0731">Sigma factor</keyword>
<dbReference type="CDD" id="cd06171">
    <property type="entry name" value="Sigma70_r4"/>
    <property type="match status" value="1"/>
</dbReference>
<accession>A0A1I6U113</accession>
<evidence type="ECO:0000256" key="4">
    <source>
        <dbReference type="ARBA" id="ARBA00023163"/>
    </source>
</evidence>
<organism evidence="7 8">
    <name type="scientific">Zhouia amylolytica</name>
    <dbReference type="NCBI Taxonomy" id="376730"/>
    <lineage>
        <taxon>Bacteria</taxon>
        <taxon>Pseudomonadati</taxon>
        <taxon>Bacteroidota</taxon>
        <taxon>Flavobacteriia</taxon>
        <taxon>Flavobacteriales</taxon>
        <taxon>Flavobacteriaceae</taxon>
        <taxon>Zhouia</taxon>
    </lineage>
</organism>
<dbReference type="PANTHER" id="PTHR43133:SF46">
    <property type="entry name" value="RNA POLYMERASE SIGMA-70 FACTOR ECF SUBFAMILY"/>
    <property type="match status" value="1"/>
</dbReference>
<evidence type="ECO:0000313" key="8">
    <source>
        <dbReference type="Proteomes" id="UP000183209"/>
    </source>
</evidence>
<dbReference type="InterPro" id="IPR013249">
    <property type="entry name" value="RNA_pol_sigma70_r4_t2"/>
</dbReference>
<dbReference type="Proteomes" id="UP000183209">
    <property type="component" value="Unassembled WGS sequence"/>
</dbReference>
<dbReference type="InterPro" id="IPR014284">
    <property type="entry name" value="RNA_pol_sigma-70_dom"/>
</dbReference>
<dbReference type="RefSeq" id="WP_074978911.1">
    <property type="nucleotide sequence ID" value="NZ_FPAG01000006.1"/>
</dbReference>
<protein>
    <submittedName>
        <fullName evidence="7">RNA polymerase sigma-70 factor, ECF subfamily</fullName>
    </submittedName>
</protein>
<evidence type="ECO:0000256" key="3">
    <source>
        <dbReference type="ARBA" id="ARBA00023082"/>
    </source>
</evidence>
<dbReference type="GO" id="GO:0006352">
    <property type="term" value="P:DNA-templated transcription initiation"/>
    <property type="evidence" value="ECO:0007669"/>
    <property type="project" value="InterPro"/>
</dbReference>
<dbReference type="SUPFAM" id="SSF88946">
    <property type="entry name" value="Sigma2 domain of RNA polymerase sigma factors"/>
    <property type="match status" value="1"/>
</dbReference>
<dbReference type="AlphaFoldDB" id="A0A1I6U113"/>
<dbReference type="EMBL" id="FPAG01000006">
    <property type="protein sequence ID" value="SFS95110.1"/>
    <property type="molecule type" value="Genomic_DNA"/>
</dbReference>
<feature type="domain" description="RNA polymerase sigma factor 70 region 4 type 2" evidence="6">
    <location>
        <begin position="112"/>
        <end position="161"/>
    </location>
</feature>
<evidence type="ECO:0000259" key="5">
    <source>
        <dbReference type="Pfam" id="PF04542"/>
    </source>
</evidence>
<gene>
    <name evidence="7" type="ORF">SAMN04487906_2289</name>
</gene>
<keyword evidence="2" id="KW-0805">Transcription regulation</keyword>
<dbReference type="GO" id="GO:0003677">
    <property type="term" value="F:DNA binding"/>
    <property type="evidence" value="ECO:0007669"/>
    <property type="project" value="InterPro"/>
</dbReference>
<dbReference type="PANTHER" id="PTHR43133">
    <property type="entry name" value="RNA POLYMERASE ECF-TYPE SIGMA FACTO"/>
    <property type="match status" value="1"/>
</dbReference>